<dbReference type="InterPro" id="IPR053145">
    <property type="entry name" value="AB_hydrolase_Est10"/>
</dbReference>
<evidence type="ECO:0000256" key="1">
    <source>
        <dbReference type="SAM" id="SignalP"/>
    </source>
</evidence>
<sequence length="305" mass="32692">MNHRLQSPGLALAIALLAITLAAGTAAAEEITLTDRGLVLNANLETTGTDWQQGPVVLMTHGTLAHGGMEIMQTLQSALQERGISSLSMTLSLGLDNRSGMYDCATPHTHLHTDAVGEIDAWLGWLQSQGVEEVALLGHSRGGNQSARFAAEHPDAPISAVILVAPQTWSEAAAVQDYDKRFSKALEPQLKRARLLDTEGRGAEMLAPVDFIYCAETSATAAAFLSYYSPDPRMDTPRLIPEIKAPVLVVAGSEDDVVEGLVEAVQPLADGERVNLIVLDGADHFFRDLYAEEIADDVQTLLEGE</sequence>
<dbReference type="AlphaFoldDB" id="A0A495VA23"/>
<keyword evidence="4" id="KW-1185">Reference proteome</keyword>
<keyword evidence="3" id="KW-0378">Hydrolase</keyword>
<feature type="signal peptide" evidence="1">
    <location>
        <begin position="1"/>
        <end position="28"/>
    </location>
</feature>
<feature type="domain" description="AB hydrolase-1" evidence="2">
    <location>
        <begin position="64"/>
        <end position="296"/>
    </location>
</feature>
<accession>A0A495VA23</accession>
<organism evidence="3 4">
    <name type="scientific">Thiocapsa rosea</name>
    <dbReference type="NCBI Taxonomy" id="69360"/>
    <lineage>
        <taxon>Bacteria</taxon>
        <taxon>Pseudomonadati</taxon>
        <taxon>Pseudomonadota</taxon>
        <taxon>Gammaproteobacteria</taxon>
        <taxon>Chromatiales</taxon>
        <taxon>Chromatiaceae</taxon>
        <taxon>Thiocapsa</taxon>
    </lineage>
</organism>
<dbReference type="PANTHER" id="PTHR43265:SF1">
    <property type="entry name" value="ESTERASE ESTD"/>
    <property type="match status" value="1"/>
</dbReference>
<name>A0A495VA23_9GAMM</name>
<protein>
    <submittedName>
        <fullName evidence="3">Alpha-beta hydrolase superfamily lysophospholipase</fullName>
    </submittedName>
</protein>
<dbReference type="OrthoDB" id="8208091at2"/>
<feature type="chain" id="PRO_5019831671" evidence="1">
    <location>
        <begin position="29"/>
        <end position="305"/>
    </location>
</feature>
<dbReference type="InterPro" id="IPR000073">
    <property type="entry name" value="AB_hydrolase_1"/>
</dbReference>
<dbReference type="Pfam" id="PF12697">
    <property type="entry name" value="Abhydrolase_6"/>
    <property type="match status" value="1"/>
</dbReference>
<dbReference type="InterPro" id="IPR029058">
    <property type="entry name" value="AB_hydrolase_fold"/>
</dbReference>
<gene>
    <name evidence="3" type="ORF">BDD21_2930</name>
</gene>
<dbReference type="PANTHER" id="PTHR43265">
    <property type="entry name" value="ESTERASE ESTD"/>
    <property type="match status" value="1"/>
</dbReference>
<evidence type="ECO:0000313" key="4">
    <source>
        <dbReference type="Proteomes" id="UP000274556"/>
    </source>
</evidence>
<keyword evidence="1" id="KW-0732">Signal</keyword>
<evidence type="ECO:0000259" key="2">
    <source>
        <dbReference type="Pfam" id="PF12697"/>
    </source>
</evidence>
<dbReference type="Gene3D" id="3.40.50.1820">
    <property type="entry name" value="alpha/beta hydrolase"/>
    <property type="match status" value="1"/>
</dbReference>
<dbReference type="EMBL" id="RBXL01000001">
    <property type="protein sequence ID" value="RKT45473.1"/>
    <property type="molecule type" value="Genomic_DNA"/>
</dbReference>
<dbReference type="SUPFAM" id="SSF53474">
    <property type="entry name" value="alpha/beta-Hydrolases"/>
    <property type="match status" value="1"/>
</dbReference>
<reference evidence="3 4" key="1">
    <citation type="submission" date="2018-10" db="EMBL/GenBank/DDBJ databases">
        <title>Genomic Encyclopedia of Archaeal and Bacterial Type Strains, Phase II (KMG-II): from individual species to whole genera.</title>
        <authorList>
            <person name="Goeker M."/>
        </authorList>
    </citation>
    <scope>NUCLEOTIDE SEQUENCE [LARGE SCALE GENOMIC DNA]</scope>
    <source>
        <strain evidence="3 4">DSM 235</strain>
    </source>
</reference>
<dbReference type="Proteomes" id="UP000274556">
    <property type="component" value="Unassembled WGS sequence"/>
</dbReference>
<comment type="caution">
    <text evidence="3">The sequence shown here is derived from an EMBL/GenBank/DDBJ whole genome shotgun (WGS) entry which is preliminary data.</text>
</comment>
<dbReference type="RefSeq" id="WP_120797743.1">
    <property type="nucleotide sequence ID" value="NZ_RBXL01000001.1"/>
</dbReference>
<proteinExistence type="predicted"/>
<evidence type="ECO:0000313" key="3">
    <source>
        <dbReference type="EMBL" id="RKT45473.1"/>
    </source>
</evidence>
<dbReference type="GO" id="GO:0052689">
    <property type="term" value="F:carboxylic ester hydrolase activity"/>
    <property type="evidence" value="ECO:0007669"/>
    <property type="project" value="TreeGrafter"/>
</dbReference>